<dbReference type="InterPro" id="IPR015199">
    <property type="entry name" value="DNA_pol_III_delta_C"/>
</dbReference>
<sequence>MNLVLPWHHLLWQQMRYCWQQNRLSHALLLAGPPGMGKTLFAQRLANLLLCEQPVEVENQAHPVNWQPCEQCQACHLVTVGNHPDLFSVHPSAADKPISVEQIRELIQFCSLTTYYGRYRIVLINPAETMNHHAANSLLKLLEEPPPQTLFILVSHQPQQLIITLRSRCQLLNFSRPNRQLTQAWLQNRLAISPPTLNNKADIALLLNLSAQAPLLAFALVETGAMTQRQALFDSLIRLATEKMDPIKVVAQWTQGETVPILPWLLSWTGDIIRGALTGQTRYLLNQDYQTHLLLFSQQVDLKNLFSLLDQQIEVYQLIRANTPVKVTGLLESIAIAWVKLTHSPRRSSL</sequence>
<dbReference type="GO" id="GO:0009360">
    <property type="term" value="C:DNA polymerase III complex"/>
    <property type="evidence" value="ECO:0007669"/>
    <property type="project" value="InterPro"/>
</dbReference>
<dbReference type="EMBL" id="AP014633">
    <property type="protein sequence ID" value="BAP56476.1"/>
    <property type="molecule type" value="Genomic_DNA"/>
</dbReference>
<evidence type="ECO:0000256" key="5">
    <source>
        <dbReference type="ARBA" id="ARBA00022705"/>
    </source>
</evidence>
<evidence type="ECO:0000256" key="1">
    <source>
        <dbReference type="ARBA" id="ARBA00012417"/>
    </source>
</evidence>
<dbReference type="Pfam" id="PF13177">
    <property type="entry name" value="DNA_pol3_delta2"/>
    <property type="match status" value="1"/>
</dbReference>
<protein>
    <recommendedName>
        <fullName evidence="2">DNA polymerase III subunit delta'</fullName>
        <ecNumber evidence="1">2.7.7.7</ecNumber>
    </recommendedName>
</protein>
<evidence type="ECO:0000256" key="3">
    <source>
        <dbReference type="ARBA" id="ARBA00022679"/>
    </source>
</evidence>
<organism evidence="9 10">
    <name type="scientific">Thioploca ingrica</name>
    <dbReference type="NCBI Taxonomy" id="40754"/>
    <lineage>
        <taxon>Bacteria</taxon>
        <taxon>Pseudomonadati</taxon>
        <taxon>Pseudomonadota</taxon>
        <taxon>Gammaproteobacteria</taxon>
        <taxon>Thiotrichales</taxon>
        <taxon>Thiotrichaceae</taxon>
        <taxon>Thioploca</taxon>
    </lineage>
</organism>
<evidence type="ECO:0000313" key="10">
    <source>
        <dbReference type="Proteomes" id="UP000031623"/>
    </source>
</evidence>
<evidence type="ECO:0000256" key="2">
    <source>
        <dbReference type="ARBA" id="ARBA00014363"/>
    </source>
</evidence>
<dbReference type="Gene3D" id="1.20.272.10">
    <property type="match status" value="1"/>
</dbReference>
<dbReference type="Pfam" id="PF09115">
    <property type="entry name" value="DNApol3-delta_C"/>
    <property type="match status" value="1"/>
</dbReference>
<dbReference type="InterPro" id="IPR027417">
    <property type="entry name" value="P-loop_NTPase"/>
</dbReference>
<dbReference type="STRING" id="40754.THII_2179"/>
<dbReference type="SMART" id="SM00382">
    <property type="entry name" value="AAA"/>
    <property type="match status" value="1"/>
</dbReference>
<dbReference type="InterPro" id="IPR003593">
    <property type="entry name" value="AAA+_ATPase"/>
</dbReference>
<dbReference type="EC" id="2.7.7.7" evidence="1"/>
<evidence type="ECO:0000313" key="9">
    <source>
        <dbReference type="EMBL" id="BAP56476.1"/>
    </source>
</evidence>
<dbReference type="AlphaFoldDB" id="A0A090BV97"/>
<evidence type="ECO:0000256" key="7">
    <source>
        <dbReference type="ARBA" id="ARBA00049244"/>
    </source>
</evidence>
<dbReference type="OrthoDB" id="9811073at2"/>
<comment type="catalytic activity">
    <reaction evidence="7">
        <text>DNA(n) + a 2'-deoxyribonucleoside 5'-triphosphate = DNA(n+1) + diphosphate</text>
        <dbReference type="Rhea" id="RHEA:22508"/>
        <dbReference type="Rhea" id="RHEA-COMP:17339"/>
        <dbReference type="Rhea" id="RHEA-COMP:17340"/>
        <dbReference type="ChEBI" id="CHEBI:33019"/>
        <dbReference type="ChEBI" id="CHEBI:61560"/>
        <dbReference type="ChEBI" id="CHEBI:173112"/>
        <dbReference type="EC" id="2.7.7.7"/>
    </reaction>
</comment>
<dbReference type="SUPFAM" id="SSF52540">
    <property type="entry name" value="P-loop containing nucleoside triphosphate hydrolases"/>
    <property type="match status" value="1"/>
</dbReference>
<feature type="domain" description="AAA+ ATPase" evidence="8">
    <location>
        <begin position="24"/>
        <end position="178"/>
    </location>
</feature>
<dbReference type="GO" id="GO:0008408">
    <property type="term" value="F:3'-5' exonuclease activity"/>
    <property type="evidence" value="ECO:0007669"/>
    <property type="project" value="InterPro"/>
</dbReference>
<dbReference type="GO" id="GO:0003887">
    <property type="term" value="F:DNA-directed DNA polymerase activity"/>
    <property type="evidence" value="ECO:0007669"/>
    <property type="project" value="UniProtKB-KW"/>
</dbReference>
<keyword evidence="4" id="KW-0548">Nucleotidyltransferase</keyword>
<dbReference type="GO" id="GO:0006261">
    <property type="term" value="P:DNA-templated DNA replication"/>
    <property type="evidence" value="ECO:0007669"/>
    <property type="project" value="TreeGrafter"/>
</dbReference>
<dbReference type="GO" id="GO:0003677">
    <property type="term" value="F:DNA binding"/>
    <property type="evidence" value="ECO:0007669"/>
    <property type="project" value="InterPro"/>
</dbReference>
<keyword evidence="6" id="KW-0239">DNA-directed DNA polymerase</keyword>
<evidence type="ECO:0000259" key="8">
    <source>
        <dbReference type="SMART" id="SM00382"/>
    </source>
</evidence>
<keyword evidence="3" id="KW-0808">Transferase</keyword>
<dbReference type="KEGG" id="tig:THII_2179"/>
<dbReference type="Proteomes" id="UP000031623">
    <property type="component" value="Chromosome"/>
</dbReference>
<keyword evidence="5" id="KW-0235">DNA replication</keyword>
<dbReference type="PANTHER" id="PTHR11669">
    <property type="entry name" value="REPLICATION FACTOR C / DNA POLYMERASE III GAMMA-TAU SUBUNIT"/>
    <property type="match status" value="1"/>
</dbReference>
<dbReference type="InterPro" id="IPR004622">
    <property type="entry name" value="DNA_pol_HolB"/>
</dbReference>
<dbReference type="NCBIfam" id="NF004310">
    <property type="entry name" value="PRK05707.1"/>
    <property type="match status" value="1"/>
</dbReference>
<dbReference type="PANTHER" id="PTHR11669:SF8">
    <property type="entry name" value="DNA POLYMERASE III SUBUNIT DELTA"/>
    <property type="match status" value="1"/>
</dbReference>
<keyword evidence="10" id="KW-1185">Reference proteome</keyword>
<reference evidence="9 10" key="1">
    <citation type="journal article" date="2014" name="ISME J.">
        <title>Ecophysiology of Thioploca ingrica as revealed by the complete genome sequence supplemented with proteomic evidence.</title>
        <authorList>
            <person name="Kojima H."/>
            <person name="Ogura Y."/>
            <person name="Yamamoto N."/>
            <person name="Togashi T."/>
            <person name="Mori H."/>
            <person name="Watanabe T."/>
            <person name="Nemoto F."/>
            <person name="Kurokawa K."/>
            <person name="Hayashi T."/>
            <person name="Fukui M."/>
        </authorList>
    </citation>
    <scope>NUCLEOTIDE SEQUENCE [LARGE SCALE GENOMIC DNA]</scope>
</reference>
<accession>A0A090BV97</accession>
<dbReference type="HOGENOM" id="CLU_006229_4_3_6"/>
<name>A0A090BV97_9GAMM</name>
<proteinExistence type="predicted"/>
<evidence type="ECO:0000256" key="6">
    <source>
        <dbReference type="ARBA" id="ARBA00022932"/>
    </source>
</evidence>
<gene>
    <name evidence="9" type="ORF">THII_2179</name>
</gene>
<dbReference type="NCBIfam" id="TIGR00678">
    <property type="entry name" value="holB"/>
    <property type="match status" value="1"/>
</dbReference>
<evidence type="ECO:0000256" key="4">
    <source>
        <dbReference type="ARBA" id="ARBA00022695"/>
    </source>
</evidence>
<dbReference type="Gene3D" id="3.40.50.300">
    <property type="entry name" value="P-loop containing nucleotide triphosphate hydrolases"/>
    <property type="match status" value="1"/>
</dbReference>
<dbReference type="InterPro" id="IPR050238">
    <property type="entry name" value="DNA_Rep/Repair_Clamp_Loader"/>
</dbReference>